<dbReference type="OrthoDB" id="1524661at2"/>
<dbReference type="InterPro" id="IPR050580">
    <property type="entry name" value="2H_phosphoesterase_YjcG-like"/>
</dbReference>
<reference evidence="1 2" key="1">
    <citation type="journal article" date="2019" name="Microorganisms">
        <title>Paenibacillus lutrae sp. nov., A Chitinolytic Species Isolated from A River Otter in Castril Natural Park, Granada, Spain.</title>
        <authorList>
            <person name="Rodriguez M."/>
            <person name="Reina J.C."/>
            <person name="Bejar V."/>
            <person name="Llamas I."/>
        </authorList>
    </citation>
    <scope>NUCLEOTIDE SEQUENCE [LARGE SCALE GENOMIC DNA]</scope>
    <source>
        <strain evidence="1 2">N10</strain>
    </source>
</reference>
<evidence type="ECO:0008006" key="3">
    <source>
        <dbReference type="Google" id="ProtNLM"/>
    </source>
</evidence>
<dbReference type="SUPFAM" id="SSF55144">
    <property type="entry name" value="LigT-like"/>
    <property type="match status" value="1"/>
</dbReference>
<dbReference type="NCBIfam" id="NF010223">
    <property type="entry name" value="PRK13679.1"/>
    <property type="match status" value="1"/>
</dbReference>
<dbReference type="PANTHER" id="PTHR40037">
    <property type="entry name" value="PHOSPHOESTERASE YJCG-RELATED"/>
    <property type="match status" value="1"/>
</dbReference>
<accession>A0A7X3FGK0</accession>
<dbReference type="AlphaFoldDB" id="A0A7X3FGK0"/>
<protein>
    <recommendedName>
        <fullName evidence="3">Phosphoesterase</fullName>
    </recommendedName>
</protein>
<dbReference type="InterPro" id="IPR009097">
    <property type="entry name" value="Cyclic_Pdiesterase"/>
</dbReference>
<keyword evidence="2" id="KW-1185">Reference proteome</keyword>
<evidence type="ECO:0000313" key="2">
    <source>
        <dbReference type="Proteomes" id="UP000490800"/>
    </source>
</evidence>
<dbReference type="RefSeq" id="WP_157334268.1">
    <property type="nucleotide sequence ID" value="NZ_RHLK01000003.1"/>
</dbReference>
<dbReference type="Pfam" id="PF13563">
    <property type="entry name" value="2_5_RNA_ligase2"/>
    <property type="match status" value="1"/>
</dbReference>
<dbReference type="Gene3D" id="3.90.1140.10">
    <property type="entry name" value="Cyclic phosphodiesterase"/>
    <property type="match status" value="1"/>
</dbReference>
<proteinExistence type="predicted"/>
<sequence length="170" mass="19569">MLYGIAILPPNEIQQDANSYRKRFDPYYKAIQPHITVREKEDWTEEQLQAASLHLQHVTEKQAPFQVNFNRFSSYYPVNNVIYMAFKETQPLIALHDEVCTGPLEDSGKPYNYHPHLTVGQKMGADELHDVLASLKNTAVDYSFTVDALHVLGRQENGEWTVIRSFPFQG</sequence>
<gene>
    <name evidence="1" type="ORF">EDM21_07280</name>
</gene>
<dbReference type="PANTHER" id="PTHR40037:SF1">
    <property type="entry name" value="PHOSPHOESTERASE SAOUHSC_00951-RELATED"/>
    <property type="match status" value="1"/>
</dbReference>
<name>A0A7X3FGK0_9BACL</name>
<dbReference type="Proteomes" id="UP000490800">
    <property type="component" value="Unassembled WGS sequence"/>
</dbReference>
<evidence type="ECO:0000313" key="1">
    <source>
        <dbReference type="EMBL" id="MVO99329.1"/>
    </source>
</evidence>
<organism evidence="1 2">
    <name type="scientific">Paenibacillus lutrae</name>
    <dbReference type="NCBI Taxonomy" id="2078573"/>
    <lineage>
        <taxon>Bacteria</taxon>
        <taxon>Bacillati</taxon>
        <taxon>Bacillota</taxon>
        <taxon>Bacilli</taxon>
        <taxon>Bacillales</taxon>
        <taxon>Paenibacillaceae</taxon>
        <taxon>Paenibacillus</taxon>
    </lineage>
</organism>
<comment type="caution">
    <text evidence="1">The sequence shown here is derived from an EMBL/GenBank/DDBJ whole genome shotgun (WGS) entry which is preliminary data.</text>
</comment>
<dbReference type="EMBL" id="RHLK01000003">
    <property type="protein sequence ID" value="MVO99329.1"/>
    <property type="molecule type" value="Genomic_DNA"/>
</dbReference>